<dbReference type="AlphaFoldDB" id="A0A319CJQ6"/>
<accession>A0A319CJQ6</accession>
<dbReference type="RefSeq" id="XP_025494261.1">
    <property type="nucleotide sequence ID" value="XM_025639774.1"/>
</dbReference>
<dbReference type="Proteomes" id="UP000248340">
    <property type="component" value="Unassembled WGS sequence"/>
</dbReference>
<proteinExistence type="predicted"/>
<name>A0A319CJQ6_9EURO</name>
<evidence type="ECO:0000313" key="3">
    <source>
        <dbReference type="Proteomes" id="UP000248340"/>
    </source>
</evidence>
<sequence length="393" mass="44016">MSYAVNTVDAAMAEALRHLSQISTYFRDRQNNADVANDIGRLSTMIVIRFSEGIMNVPATEFLLVPQARTLTINDVEGQAVDNPSQPTAASSSLNEAQQENHRSLVLQQASMRDRQLLPNGNWARVVGTVPEASTQAQAQELVQYMSPASLTSSALSRQSQNSEEEAECRELGNASLSLNPHIMPNPTEAKAGVIRIYGKTAREHTSFITTRIHEGALLEVRVEADDRTRVTFQLASAAVEFLKSNREMQQLLGYGRFGTGYHVELAEIVDWNDDLRRMNQPIRERRRLSFARKRLFAEGMTPDKWKHDIRQLAGPGAIDFLWVFNSGNATAVFNSTIVARRVLETFENWKNGRNVYSGVSVTYSSDPCEKELALVRESRANLGRGYVKRVIR</sequence>
<evidence type="ECO:0000256" key="1">
    <source>
        <dbReference type="SAM" id="MobiDB-lite"/>
    </source>
</evidence>
<dbReference type="VEuPathDB" id="FungiDB:BO82DRAFT_410787"/>
<dbReference type="GeneID" id="37142516"/>
<protein>
    <submittedName>
        <fullName evidence="2">Uncharacterized protein</fullName>
    </submittedName>
</protein>
<organism evidence="2 3">
    <name type="scientific">Aspergillus uvarum CBS 121591</name>
    <dbReference type="NCBI Taxonomy" id="1448315"/>
    <lineage>
        <taxon>Eukaryota</taxon>
        <taxon>Fungi</taxon>
        <taxon>Dikarya</taxon>
        <taxon>Ascomycota</taxon>
        <taxon>Pezizomycotina</taxon>
        <taxon>Eurotiomycetes</taxon>
        <taxon>Eurotiomycetidae</taxon>
        <taxon>Eurotiales</taxon>
        <taxon>Aspergillaceae</taxon>
        <taxon>Aspergillus</taxon>
        <taxon>Aspergillus subgen. Circumdati</taxon>
    </lineage>
</organism>
<feature type="compositionally biased region" description="Polar residues" evidence="1">
    <location>
        <begin position="82"/>
        <end position="98"/>
    </location>
</feature>
<reference evidence="2 3" key="1">
    <citation type="submission" date="2016-12" db="EMBL/GenBank/DDBJ databases">
        <title>The genomes of Aspergillus section Nigri reveals drivers in fungal speciation.</title>
        <authorList>
            <consortium name="DOE Joint Genome Institute"/>
            <person name="Vesth T.C."/>
            <person name="Nybo J."/>
            <person name="Theobald S."/>
            <person name="Brandl J."/>
            <person name="Frisvad J.C."/>
            <person name="Nielsen K.F."/>
            <person name="Lyhne E.K."/>
            <person name="Kogle M.E."/>
            <person name="Kuo A."/>
            <person name="Riley R."/>
            <person name="Clum A."/>
            <person name="Nolan M."/>
            <person name="Lipzen A."/>
            <person name="Salamov A."/>
            <person name="Henrissat B."/>
            <person name="Wiebenga A."/>
            <person name="De Vries R.P."/>
            <person name="Grigoriev I.V."/>
            <person name="Mortensen U.H."/>
            <person name="Andersen M.R."/>
            <person name="Baker S.E."/>
        </authorList>
    </citation>
    <scope>NUCLEOTIDE SEQUENCE [LARGE SCALE GENOMIC DNA]</scope>
    <source>
        <strain evidence="2 3">CBS 121591</strain>
    </source>
</reference>
<dbReference type="OrthoDB" id="77405at2759"/>
<evidence type="ECO:0000313" key="2">
    <source>
        <dbReference type="EMBL" id="PYH84061.1"/>
    </source>
</evidence>
<feature type="region of interest" description="Disordered" evidence="1">
    <location>
        <begin position="79"/>
        <end position="103"/>
    </location>
</feature>
<gene>
    <name evidence="2" type="ORF">BO82DRAFT_410787</name>
</gene>
<keyword evidence="3" id="KW-1185">Reference proteome</keyword>
<dbReference type="EMBL" id="KZ821686">
    <property type="protein sequence ID" value="PYH84061.1"/>
    <property type="molecule type" value="Genomic_DNA"/>
</dbReference>